<accession>A0A5C4MX06</accession>
<reference evidence="4 5" key="1">
    <citation type="submission" date="2019-05" db="EMBL/GenBank/DDBJ databases">
        <title>Mumia sp. nov., isolated from the intestinal contents of plateau pika (Ochotona curzoniae) in the Qinghai-Tibet plateau of China.</title>
        <authorList>
            <person name="Tian Z."/>
        </authorList>
    </citation>
    <scope>NUCLEOTIDE SEQUENCE [LARGE SCALE GENOMIC DNA]</scope>
    <source>
        <strain evidence="5">527</strain>
    </source>
</reference>
<dbReference type="Pfam" id="PF00440">
    <property type="entry name" value="TetR_N"/>
    <property type="match status" value="1"/>
</dbReference>
<dbReference type="Proteomes" id="UP000306740">
    <property type="component" value="Unassembled WGS sequence"/>
</dbReference>
<proteinExistence type="predicted"/>
<dbReference type="InterPro" id="IPR001647">
    <property type="entry name" value="HTH_TetR"/>
</dbReference>
<comment type="caution">
    <text evidence="4">The sequence shown here is derived from an EMBL/GenBank/DDBJ whole genome shotgun (WGS) entry which is preliminary data.</text>
</comment>
<name>A0A5C4MX06_9ACTN</name>
<evidence type="ECO:0000313" key="4">
    <source>
        <dbReference type="EMBL" id="TNC50642.1"/>
    </source>
</evidence>
<sequence>MPRIQAPTVAEHRARQRRALLDAARAHLAEEGTAPSLAAAGSRAGLARSSVYQYFTSRDDLLAGVIADVFPAWARRVVEAVEEAPSPPERVWAYVEANVSLFAGSEQAIARALTTVVDPAVLAAPMQEFHRLLQEPLVAALQDYGVSRPDVMADIVNSMTLRASRDVWSPDPDVSRRRAAEALELLRELLGPFLHLPDVPADAHHPASP</sequence>
<dbReference type="GO" id="GO:0000976">
    <property type="term" value="F:transcription cis-regulatory region binding"/>
    <property type="evidence" value="ECO:0007669"/>
    <property type="project" value="TreeGrafter"/>
</dbReference>
<evidence type="ECO:0000259" key="3">
    <source>
        <dbReference type="PROSITE" id="PS50977"/>
    </source>
</evidence>
<dbReference type="PANTHER" id="PTHR30055">
    <property type="entry name" value="HTH-TYPE TRANSCRIPTIONAL REGULATOR RUTR"/>
    <property type="match status" value="1"/>
</dbReference>
<dbReference type="PANTHER" id="PTHR30055:SF226">
    <property type="entry name" value="HTH-TYPE TRANSCRIPTIONAL REGULATOR PKSA"/>
    <property type="match status" value="1"/>
</dbReference>
<dbReference type="EMBL" id="VDFR01000012">
    <property type="protein sequence ID" value="TNC50642.1"/>
    <property type="molecule type" value="Genomic_DNA"/>
</dbReference>
<dbReference type="RefSeq" id="WP_139105257.1">
    <property type="nucleotide sequence ID" value="NZ_VDFR01000012.1"/>
</dbReference>
<dbReference type="InterPro" id="IPR050109">
    <property type="entry name" value="HTH-type_TetR-like_transc_reg"/>
</dbReference>
<protein>
    <submittedName>
        <fullName evidence="4">TetR/AcrR family transcriptional regulator</fullName>
    </submittedName>
</protein>
<dbReference type="OrthoDB" id="4709704at2"/>
<feature type="domain" description="HTH tetR-type" evidence="3">
    <location>
        <begin position="14"/>
        <end position="73"/>
    </location>
</feature>
<evidence type="ECO:0000256" key="1">
    <source>
        <dbReference type="ARBA" id="ARBA00023125"/>
    </source>
</evidence>
<dbReference type="InterPro" id="IPR009057">
    <property type="entry name" value="Homeodomain-like_sf"/>
</dbReference>
<organism evidence="4 5">
    <name type="scientific">Mumia zhuanghuii</name>
    <dbReference type="NCBI Taxonomy" id="2585211"/>
    <lineage>
        <taxon>Bacteria</taxon>
        <taxon>Bacillati</taxon>
        <taxon>Actinomycetota</taxon>
        <taxon>Actinomycetes</taxon>
        <taxon>Propionibacteriales</taxon>
        <taxon>Nocardioidaceae</taxon>
        <taxon>Mumia</taxon>
    </lineage>
</organism>
<dbReference type="PROSITE" id="PS50977">
    <property type="entry name" value="HTH_TETR_2"/>
    <property type="match status" value="1"/>
</dbReference>
<feature type="DNA-binding region" description="H-T-H motif" evidence="2">
    <location>
        <begin position="36"/>
        <end position="55"/>
    </location>
</feature>
<dbReference type="Gene3D" id="1.10.357.10">
    <property type="entry name" value="Tetracycline Repressor, domain 2"/>
    <property type="match status" value="1"/>
</dbReference>
<dbReference type="GO" id="GO:0003700">
    <property type="term" value="F:DNA-binding transcription factor activity"/>
    <property type="evidence" value="ECO:0007669"/>
    <property type="project" value="TreeGrafter"/>
</dbReference>
<dbReference type="SUPFAM" id="SSF46689">
    <property type="entry name" value="Homeodomain-like"/>
    <property type="match status" value="1"/>
</dbReference>
<dbReference type="PRINTS" id="PR00455">
    <property type="entry name" value="HTHTETR"/>
</dbReference>
<evidence type="ECO:0000313" key="5">
    <source>
        <dbReference type="Proteomes" id="UP000306740"/>
    </source>
</evidence>
<dbReference type="AlphaFoldDB" id="A0A5C4MX06"/>
<gene>
    <name evidence="4" type="ORF">FHE65_03165</name>
</gene>
<keyword evidence="1 2" id="KW-0238">DNA-binding</keyword>
<evidence type="ECO:0000256" key="2">
    <source>
        <dbReference type="PROSITE-ProRule" id="PRU00335"/>
    </source>
</evidence>